<evidence type="ECO:0000256" key="2">
    <source>
        <dbReference type="SAM" id="SignalP"/>
    </source>
</evidence>
<evidence type="ECO:0000313" key="3">
    <source>
        <dbReference type="EMBL" id="KOY83511.1"/>
    </source>
</evidence>
<dbReference type="PIRSF" id="PIRSF006470">
    <property type="entry name" value="DctB"/>
    <property type="match status" value="1"/>
</dbReference>
<dbReference type="NCBIfam" id="NF037995">
    <property type="entry name" value="TRAP_S1"/>
    <property type="match status" value="1"/>
</dbReference>
<dbReference type="OrthoDB" id="9776801at2"/>
<dbReference type="GO" id="GO:0030288">
    <property type="term" value="C:outer membrane-bounded periplasmic space"/>
    <property type="evidence" value="ECO:0007669"/>
    <property type="project" value="InterPro"/>
</dbReference>
<feature type="chain" id="PRO_5039581554" description="C4-dicarboxylate ABC transporter substrate-binding protein" evidence="2">
    <location>
        <begin position="19"/>
        <end position="337"/>
    </location>
</feature>
<dbReference type="GO" id="GO:0055085">
    <property type="term" value="P:transmembrane transport"/>
    <property type="evidence" value="ECO:0007669"/>
    <property type="project" value="InterPro"/>
</dbReference>
<dbReference type="InterPro" id="IPR004682">
    <property type="entry name" value="TRAP_DctP"/>
</dbReference>
<dbReference type="PANTHER" id="PTHR33376">
    <property type="match status" value="1"/>
</dbReference>
<dbReference type="PATRIC" id="fig|33935.3.peg.1445"/>
<evidence type="ECO:0000313" key="4">
    <source>
        <dbReference type="Proteomes" id="UP000037977"/>
    </source>
</evidence>
<evidence type="ECO:0008006" key="5">
    <source>
        <dbReference type="Google" id="ProtNLM"/>
    </source>
</evidence>
<comment type="caution">
    <text evidence="3">The sequence shown here is derived from an EMBL/GenBank/DDBJ whole genome shotgun (WGS) entry which is preliminary data.</text>
</comment>
<accession>A0A0N0UX84</accession>
<dbReference type="Pfam" id="PF03480">
    <property type="entry name" value="DctP"/>
    <property type="match status" value="1"/>
</dbReference>
<dbReference type="STRING" id="33935.ADM90_09710"/>
<dbReference type="InterPro" id="IPR018389">
    <property type="entry name" value="DctP_fam"/>
</dbReference>
<name>A0A0N0UX84_9BACI</name>
<evidence type="ECO:0000256" key="1">
    <source>
        <dbReference type="ARBA" id="ARBA00022729"/>
    </source>
</evidence>
<dbReference type="Proteomes" id="UP000037977">
    <property type="component" value="Unassembled WGS sequence"/>
</dbReference>
<dbReference type="InterPro" id="IPR038404">
    <property type="entry name" value="TRAP_DctP_sf"/>
</dbReference>
<dbReference type="PROSITE" id="PS51257">
    <property type="entry name" value="PROKAR_LIPOPROTEIN"/>
    <property type="match status" value="1"/>
</dbReference>
<organism evidence="3 4">
    <name type="scientific">Lysinibacillus macroides</name>
    <dbReference type="NCBI Taxonomy" id="33935"/>
    <lineage>
        <taxon>Bacteria</taxon>
        <taxon>Bacillati</taxon>
        <taxon>Bacillota</taxon>
        <taxon>Bacilli</taxon>
        <taxon>Bacillales</taxon>
        <taxon>Bacillaceae</taxon>
        <taxon>Lysinibacillus</taxon>
    </lineage>
</organism>
<dbReference type="NCBIfam" id="TIGR00787">
    <property type="entry name" value="dctP"/>
    <property type="match status" value="1"/>
</dbReference>
<dbReference type="RefSeq" id="WP_053994757.1">
    <property type="nucleotide sequence ID" value="NZ_CP065643.1"/>
</dbReference>
<keyword evidence="4" id="KW-1185">Reference proteome</keyword>
<dbReference type="CDD" id="cd13603">
    <property type="entry name" value="PBP2_TRAP_Siap_TeaA_like"/>
    <property type="match status" value="1"/>
</dbReference>
<sequence length="337" mass="36319">MKKWFCMLVLGALAVVLAACGGDSTGGGSGDTSDADKGQAYTFKLGHEAADSHIKFKVAEKFAEELEKNSDGRMKVNIYPANQLGKEADMQQQVESGTLDFAILSNGTMSSISESINGWFMPYLFEDLEAAAKASSSEPAKQMMTDLEDKSMIGYGVFFAGQRHIIASKGLQSVADLKGLKIRIPGSPVFESYYKALGAGPASMPLPEVYTSLSTGVIDAVDTDLDAAVSQKFYEAAEVLTLTGHIVFPEVVIGSKNVIDGLSEEDRQIIADTWQSVIDWGVQEGIAKNDALLQELKDLGVTVNEISDLTAFKEVSKSVYEQYSSNDTIKAFIEANQ</sequence>
<dbReference type="PANTHER" id="PTHR33376:SF2">
    <property type="entry name" value="DICARBOXYLATE-BINDING PERIPLASMIC PROTEIN"/>
    <property type="match status" value="1"/>
</dbReference>
<reference evidence="3 4" key="1">
    <citation type="submission" date="2015-07" db="EMBL/GenBank/DDBJ databases">
        <title>Genome sequencing project for genomic taxonomy and phylogenomics of Bacillus-like bacteria.</title>
        <authorList>
            <person name="Liu B."/>
            <person name="Wang J."/>
            <person name="Zhu Y."/>
            <person name="Liu G."/>
            <person name="Chen Q."/>
            <person name="Chen Z."/>
            <person name="Che J."/>
            <person name="Ge C."/>
            <person name="Shi H."/>
            <person name="Pan Z."/>
            <person name="Liu X."/>
        </authorList>
    </citation>
    <scope>NUCLEOTIDE SEQUENCE [LARGE SCALE GENOMIC DNA]</scope>
    <source>
        <strain evidence="3 4">DSM 54</strain>
    </source>
</reference>
<dbReference type="GO" id="GO:0030246">
    <property type="term" value="F:carbohydrate binding"/>
    <property type="evidence" value="ECO:0007669"/>
    <property type="project" value="TreeGrafter"/>
</dbReference>
<dbReference type="AlphaFoldDB" id="A0A0N0UX84"/>
<gene>
    <name evidence="3" type="ORF">ADM90_09710</name>
</gene>
<protein>
    <recommendedName>
        <fullName evidence="5">C4-dicarboxylate ABC transporter substrate-binding protein</fullName>
    </recommendedName>
</protein>
<keyword evidence="1 2" id="KW-0732">Signal</keyword>
<proteinExistence type="predicted"/>
<dbReference type="EMBL" id="LGCI01000005">
    <property type="protein sequence ID" value="KOY83511.1"/>
    <property type="molecule type" value="Genomic_DNA"/>
</dbReference>
<feature type="signal peptide" evidence="2">
    <location>
        <begin position="1"/>
        <end position="18"/>
    </location>
</feature>
<dbReference type="Gene3D" id="3.40.190.170">
    <property type="entry name" value="Bacterial extracellular solute-binding protein, family 7"/>
    <property type="match status" value="1"/>
</dbReference>